<feature type="domain" description="TonB-dependent transporter Oar-like beta-barrel" evidence="9">
    <location>
        <begin position="356"/>
        <end position="1018"/>
    </location>
</feature>
<keyword evidence="2" id="KW-0813">Transport</keyword>
<evidence type="ECO:0000259" key="9">
    <source>
        <dbReference type="Pfam" id="PF25183"/>
    </source>
</evidence>
<dbReference type="Gene3D" id="2.40.170.20">
    <property type="entry name" value="TonB-dependent receptor, beta-barrel domain"/>
    <property type="match status" value="1"/>
</dbReference>
<keyword evidence="11" id="KW-1185">Reference proteome</keyword>
<keyword evidence="6" id="KW-0998">Cell outer membrane</keyword>
<dbReference type="InterPro" id="IPR008969">
    <property type="entry name" value="CarboxyPept-like_regulatory"/>
</dbReference>
<dbReference type="OrthoDB" id="9768147at2"/>
<evidence type="ECO:0000256" key="6">
    <source>
        <dbReference type="ARBA" id="ARBA00023237"/>
    </source>
</evidence>
<keyword evidence="10" id="KW-0675">Receptor</keyword>
<proteinExistence type="predicted"/>
<evidence type="ECO:0000313" key="11">
    <source>
        <dbReference type="Proteomes" id="UP000076715"/>
    </source>
</evidence>
<dbReference type="Proteomes" id="UP000076715">
    <property type="component" value="Unassembled WGS sequence"/>
</dbReference>
<evidence type="ECO:0000256" key="4">
    <source>
        <dbReference type="ARBA" id="ARBA00022692"/>
    </source>
</evidence>
<reference evidence="10 11" key="1">
    <citation type="submission" date="2016-01" db="EMBL/GenBank/DDBJ databases">
        <title>The draft genome sequence of Aquimarina sp. RZW4-3-2.</title>
        <authorList>
            <person name="Wang Y."/>
        </authorList>
    </citation>
    <scope>NUCLEOTIDE SEQUENCE [LARGE SCALE GENOMIC DNA]</scope>
    <source>
        <strain evidence="10 11">RZW4-3-2</strain>
    </source>
</reference>
<comment type="subcellular location">
    <subcellularLocation>
        <location evidence="1">Cell outer membrane</location>
        <topology evidence="1">Multi-pass membrane protein</topology>
    </subcellularLocation>
</comment>
<name>A0A162ZFV1_9FLAO</name>
<dbReference type="Gene3D" id="2.170.130.10">
    <property type="entry name" value="TonB-dependent receptor, plug domain"/>
    <property type="match status" value="1"/>
</dbReference>
<feature type="domain" description="TonB-dependent receptor plug" evidence="8">
    <location>
        <begin position="134"/>
        <end position="239"/>
    </location>
</feature>
<keyword evidence="3" id="KW-1134">Transmembrane beta strand</keyword>
<dbReference type="Gene3D" id="2.60.40.1120">
    <property type="entry name" value="Carboxypeptidase-like, regulatory domain"/>
    <property type="match status" value="1"/>
</dbReference>
<dbReference type="SUPFAM" id="SSF49464">
    <property type="entry name" value="Carboxypeptidase regulatory domain-like"/>
    <property type="match status" value="1"/>
</dbReference>
<evidence type="ECO:0000256" key="7">
    <source>
        <dbReference type="SAM" id="SignalP"/>
    </source>
</evidence>
<feature type="chain" id="PRO_5007841281" evidence="7">
    <location>
        <begin position="22"/>
        <end position="1082"/>
    </location>
</feature>
<dbReference type="PANTHER" id="PTHR30069">
    <property type="entry name" value="TONB-DEPENDENT OUTER MEMBRANE RECEPTOR"/>
    <property type="match status" value="1"/>
</dbReference>
<dbReference type="Pfam" id="PF13620">
    <property type="entry name" value="CarboxypepD_reg"/>
    <property type="match status" value="1"/>
</dbReference>
<dbReference type="InterPro" id="IPR057601">
    <property type="entry name" value="Oar-like_b-barrel"/>
</dbReference>
<feature type="signal peptide" evidence="7">
    <location>
        <begin position="1"/>
        <end position="21"/>
    </location>
</feature>
<dbReference type="GO" id="GO:0044718">
    <property type="term" value="P:siderophore transmembrane transport"/>
    <property type="evidence" value="ECO:0007669"/>
    <property type="project" value="TreeGrafter"/>
</dbReference>
<comment type="caution">
    <text evidence="10">The sequence shown here is derived from an EMBL/GenBank/DDBJ whole genome shotgun (WGS) entry which is preliminary data.</text>
</comment>
<dbReference type="STRING" id="1642818.AWE51_08965"/>
<dbReference type="InterPro" id="IPR012910">
    <property type="entry name" value="Plug_dom"/>
</dbReference>
<keyword evidence="4" id="KW-0812">Transmembrane</keyword>
<dbReference type="GO" id="GO:0015344">
    <property type="term" value="F:siderophore uptake transmembrane transporter activity"/>
    <property type="evidence" value="ECO:0007669"/>
    <property type="project" value="TreeGrafter"/>
</dbReference>
<sequence length="1082" mass="119565">MKKITFLLVVILIAVVGETFAQGVTTASLGGKITDNTGGPLPGANIIAIHQPSGTKYGATTDFDGFYRISGMRSGGPYTITISYVGFNEYKRENVSLQLGESFRISTQMVEATNDLEKVVITVRNNGVFNANKTGAETNISQRDIQNLPQTSRSVADFVRLTPQAQVSEGDDGFSISLAGQNNRYNAIYIDGAVNNDVFGLAGSGTNGGQTGVNPFSVDAIESFQVQIAPFDVRIAGFAGGAISAVTRSGTNTIEGSVYGFVRNQDLAGKTPPSLLDEGESEEKFPEFTATTYGLRVGGPIIKDKLFYFINYEREDREVPQPFNISNYRGDSNTLAAIEDLRSRTLATYGYDIGDFRNNTATLESDKLTFKLDWNINDNNKLSFKHGYVKGNNLEARSSNNFGIGFSNGSEEFVTVTNSSALEINSSIGTDYSNNFILGYTRVRDDRDPAGNPFPTVRIADGLDSRNFRQGLIFGNEPFSTANLLDQDIFTLTNNFEIYKGRHTITLGTHNEYSKIKNLFFAFNHGDYTFLTIEDFLTGQPPSFYQTEYSLLGDGTVGDNSDGAAEFDVFQLGFYVQDEVQFTDNFKITAGLRFDIPYWEDGLINNDFNNRTIPLLEAAGYDLQGARVGKAVDAQIYASPRVGFNLNVNGKSNTQIRGGFGIFTSRLPLVWPAATYNNNGITGGQTRSFELSDPVVFNPNVNEQPVNVQPGSGGLGGAINLFTPDFKLPQVFKTNFAIDQKLPFWGLVASADFIWNDNINAINYEQLNIQGVEGRLNGPDNRPFYNDDAIDNTYGDIILASNTGEGNSWNATFTLRKTFQKGFQGQVSYSYGDSKSLFDGTSSRNISQWRGIETVSGKNAPELSRSDFAQGQRITANVSYEHKWNDNLKTTIGLFYEGSQSQPYSFIYRGALLGDNRTDNALIFIPAGPDDINLVPILNDANEVVATPEQQWEDLNRFIEGNSYLRSRRGEYAERNGDQGPWSHVLDLRFVQDFSINFGNKKHTLQATADINNFTNLLNKDWGKRKFIPGSVSLINVVEGGPDPEYTFEANRFNDGIEQIVDTGRLNSSRWQMQIGLRYLFN</sequence>
<keyword evidence="5" id="KW-0472">Membrane</keyword>
<gene>
    <name evidence="10" type="ORF">AWE51_08965</name>
</gene>
<evidence type="ECO:0000256" key="5">
    <source>
        <dbReference type="ARBA" id="ARBA00023136"/>
    </source>
</evidence>
<dbReference type="Pfam" id="PF25183">
    <property type="entry name" value="OMP_b-brl_4"/>
    <property type="match status" value="2"/>
</dbReference>
<dbReference type="GO" id="GO:0009279">
    <property type="term" value="C:cell outer membrane"/>
    <property type="evidence" value="ECO:0007669"/>
    <property type="project" value="UniProtKB-SubCell"/>
</dbReference>
<evidence type="ECO:0000313" key="10">
    <source>
        <dbReference type="EMBL" id="KZS39771.1"/>
    </source>
</evidence>
<dbReference type="InterPro" id="IPR036942">
    <property type="entry name" value="Beta-barrel_TonB_sf"/>
</dbReference>
<dbReference type="Pfam" id="PF07715">
    <property type="entry name" value="Plug"/>
    <property type="match status" value="1"/>
</dbReference>
<evidence type="ECO:0000259" key="8">
    <source>
        <dbReference type="Pfam" id="PF07715"/>
    </source>
</evidence>
<accession>A0A162ZFV1</accession>
<evidence type="ECO:0000256" key="2">
    <source>
        <dbReference type="ARBA" id="ARBA00022448"/>
    </source>
</evidence>
<dbReference type="EMBL" id="LQRT01000024">
    <property type="protein sequence ID" value="KZS39771.1"/>
    <property type="molecule type" value="Genomic_DNA"/>
</dbReference>
<dbReference type="SUPFAM" id="SSF56935">
    <property type="entry name" value="Porins"/>
    <property type="match status" value="2"/>
</dbReference>
<dbReference type="AlphaFoldDB" id="A0A162ZFV1"/>
<evidence type="ECO:0000256" key="1">
    <source>
        <dbReference type="ARBA" id="ARBA00004571"/>
    </source>
</evidence>
<organism evidence="10 11">
    <name type="scientific">Aquimarina aggregata</name>
    <dbReference type="NCBI Taxonomy" id="1642818"/>
    <lineage>
        <taxon>Bacteria</taxon>
        <taxon>Pseudomonadati</taxon>
        <taxon>Bacteroidota</taxon>
        <taxon>Flavobacteriia</taxon>
        <taxon>Flavobacteriales</taxon>
        <taxon>Flavobacteriaceae</taxon>
        <taxon>Aquimarina</taxon>
    </lineage>
</organism>
<evidence type="ECO:0000256" key="3">
    <source>
        <dbReference type="ARBA" id="ARBA00022452"/>
    </source>
</evidence>
<dbReference type="InterPro" id="IPR037066">
    <property type="entry name" value="Plug_dom_sf"/>
</dbReference>
<feature type="domain" description="TonB-dependent transporter Oar-like beta-barrel" evidence="9">
    <location>
        <begin position="246"/>
        <end position="317"/>
    </location>
</feature>
<dbReference type="InterPro" id="IPR039426">
    <property type="entry name" value="TonB-dep_rcpt-like"/>
</dbReference>
<protein>
    <submittedName>
        <fullName evidence="10">TonB-dependent receptor</fullName>
    </submittedName>
</protein>
<dbReference type="PANTHER" id="PTHR30069:SF46">
    <property type="entry name" value="OAR PROTEIN"/>
    <property type="match status" value="1"/>
</dbReference>
<keyword evidence="7" id="KW-0732">Signal</keyword>
<dbReference type="RefSeq" id="WP_066315596.1">
    <property type="nucleotide sequence ID" value="NZ_CANLSS010000009.1"/>
</dbReference>